<reference evidence="2 3" key="1">
    <citation type="submission" date="2018-08" db="EMBL/GenBank/DDBJ databases">
        <title>The metabolism and importance of syntrophic acetate oxidation coupled to methane or sulfide production in haloalkaline environments.</title>
        <authorList>
            <person name="Timmers P.H.A."/>
            <person name="Vavourakis C.D."/>
            <person name="Sorokin D.Y."/>
            <person name="Sinninghe Damste J.S."/>
            <person name="Muyzer G."/>
            <person name="Stams A.J.M."/>
            <person name="Plugge C.M."/>
        </authorList>
    </citation>
    <scope>NUCLEOTIDE SEQUENCE [LARGE SCALE GENOMIC DNA]</scope>
    <source>
        <strain evidence="2">MSAO_Bac1</strain>
    </source>
</reference>
<evidence type="ECO:0000313" key="2">
    <source>
        <dbReference type="EMBL" id="RQD76768.1"/>
    </source>
</evidence>
<dbReference type="AlphaFoldDB" id="A0A424YFX6"/>
<feature type="transmembrane region" description="Helical" evidence="1">
    <location>
        <begin position="20"/>
        <end position="38"/>
    </location>
</feature>
<keyword evidence="1" id="KW-1133">Transmembrane helix</keyword>
<evidence type="ECO:0000313" key="3">
    <source>
        <dbReference type="Proteomes" id="UP000285138"/>
    </source>
</evidence>
<keyword evidence="1" id="KW-0472">Membrane</keyword>
<comment type="caution">
    <text evidence="2">The sequence shown here is derived from an EMBL/GenBank/DDBJ whole genome shotgun (WGS) entry which is preliminary data.</text>
</comment>
<dbReference type="EMBL" id="QZAA01000111">
    <property type="protein sequence ID" value="RQD76768.1"/>
    <property type="molecule type" value="Genomic_DNA"/>
</dbReference>
<evidence type="ECO:0000256" key="1">
    <source>
        <dbReference type="SAM" id="Phobius"/>
    </source>
</evidence>
<sequence>MSILDSQGRIFGKINLIDALVILIILLIVVGGGLRVALGLEFVHRADLIEMVVRVEAPVVRKEFAERLTPGGAIRPARAVEDGEILSVDLHPPQARYLTTGDFLEPVDPQDYARVELEFKGMGEIYSNSYYLEGERIFLGEEISLEAGEVFLRATVMEVKPFE</sequence>
<dbReference type="InterPro" id="IPR025480">
    <property type="entry name" value="DUF4330"/>
</dbReference>
<organism evidence="2 3">
    <name type="scientific">Candidatus Syntrophonatronum acetioxidans</name>
    <dbReference type="NCBI Taxonomy" id="1795816"/>
    <lineage>
        <taxon>Bacteria</taxon>
        <taxon>Bacillati</taxon>
        <taxon>Bacillota</taxon>
        <taxon>Clostridia</taxon>
        <taxon>Eubacteriales</taxon>
        <taxon>Syntrophomonadaceae</taxon>
        <taxon>Candidatus Syntrophonatronum</taxon>
    </lineage>
</organism>
<name>A0A424YFX6_9FIRM</name>
<dbReference type="Proteomes" id="UP000285138">
    <property type="component" value="Unassembled WGS sequence"/>
</dbReference>
<accession>A0A424YFX6</accession>
<keyword evidence="1" id="KW-0812">Transmembrane</keyword>
<gene>
    <name evidence="2" type="ORF">D5R97_04090</name>
</gene>
<proteinExistence type="predicted"/>
<dbReference type="Pfam" id="PF14221">
    <property type="entry name" value="DUF4330"/>
    <property type="match status" value="1"/>
</dbReference>
<protein>
    <submittedName>
        <fullName evidence="2">DUF4330 domain-containing protein</fullName>
    </submittedName>
</protein>